<evidence type="ECO:0000313" key="4">
    <source>
        <dbReference type="EMBL" id="ATQ44080.1"/>
    </source>
</evidence>
<dbReference type="RefSeq" id="WP_099623328.1">
    <property type="nucleotide sequence ID" value="NZ_CP024201.1"/>
</dbReference>
<accession>A0A2D2B1E8</accession>
<keyword evidence="5" id="KW-1185">Reference proteome</keyword>
<dbReference type="SUPFAM" id="SSF52172">
    <property type="entry name" value="CheY-like"/>
    <property type="match status" value="1"/>
</dbReference>
<dbReference type="AlphaFoldDB" id="A0A2D2B1E8"/>
<feature type="domain" description="Response regulatory" evidence="3">
    <location>
        <begin position="125"/>
        <end position="235"/>
    </location>
</feature>
<evidence type="ECO:0000256" key="1">
    <source>
        <dbReference type="PROSITE-ProRule" id="PRU00169"/>
    </source>
</evidence>
<evidence type="ECO:0000259" key="3">
    <source>
        <dbReference type="PROSITE" id="PS50110"/>
    </source>
</evidence>
<dbReference type="PROSITE" id="PS50110">
    <property type="entry name" value="RESPONSE_REGULATORY"/>
    <property type="match status" value="1"/>
</dbReference>
<proteinExistence type="predicted"/>
<comment type="caution">
    <text evidence="1">Lacks conserved residue(s) required for the propagation of feature annotation.</text>
</comment>
<dbReference type="EMBL" id="CP024201">
    <property type="protein sequence ID" value="ATQ44080.1"/>
    <property type="molecule type" value="Genomic_DNA"/>
</dbReference>
<gene>
    <name evidence="4" type="ORF">CSW64_17635</name>
</gene>
<protein>
    <recommendedName>
        <fullName evidence="3">Response regulatory domain-containing protein</fullName>
    </recommendedName>
</protein>
<sequence length="240" mass="24964">MGGFGSGAVMPRNQADTQAHRKAPDPRDLFQLIDRAVDEAAEASGRRGVSVSTRIDPALRVPREIDPAHLLETVRKLAGTALADGQGHSICLQAESEGDLVRLTATAGSDRTWAVTLSAPLARRKVLVIDDDPTARVELAAALEAEGFACRTATGAETALHALFAGGPWAAVLIELYLESGDALELAGVADAPVFAMSAADRQISGWALRQAGFHGLFAKPVPIAKLKAALAASAPQSSS</sequence>
<dbReference type="InterPro" id="IPR001789">
    <property type="entry name" value="Sig_transdc_resp-reg_receiver"/>
</dbReference>
<dbReference type="GO" id="GO:0000160">
    <property type="term" value="P:phosphorelay signal transduction system"/>
    <property type="evidence" value="ECO:0007669"/>
    <property type="project" value="InterPro"/>
</dbReference>
<name>A0A2D2B1E8_9CAUL</name>
<dbReference type="Gene3D" id="3.40.50.2300">
    <property type="match status" value="1"/>
</dbReference>
<dbReference type="Proteomes" id="UP000228945">
    <property type="component" value="Chromosome"/>
</dbReference>
<dbReference type="CDD" id="cd00156">
    <property type="entry name" value="REC"/>
    <property type="match status" value="1"/>
</dbReference>
<dbReference type="SMART" id="SM00448">
    <property type="entry name" value="REC"/>
    <property type="match status" value="1"/>
</dbReference>
<dbReference type="InterPro" id="IPR011006">
    <property type="entry name" value="CheY-like_superfamily"/>
</dbReference>
<evidence type="ECO:0000313" key="5">
    <source>
        <dbReference type="Proteomes" id="UP000228945"/>
    </source>
</evidence>
<feature type="compositionally biased region" description="Basic and acidic residues" evidence="2">
    <location>
        <begin position="18"/>
        <end position="27"/>
    </location>
</feature>
<reference evidence="4 5" key="1">
    <citation type="submission" date="2017-10" db="EMBL/GenBank/DDBJ databases">
        <title>Genome sequence of Caulobacter mirabilis FWC38.</title>
        <authorList>
            <person name="Fiebig A."/>
            <person name="Crosson S."/>
        </authorList>
    </citation>
    <scope>NUCLEOTIDE SEQUENCE [LARGE SCALE GENOMIC DNA]</scope>
    <source>
        <strain evidence="4 5">FWC 38</strain>
    </source>
</reference>
<dbReference type="KEGG" id="cmb:CSW64_17635"/>
<evidence type="ECO:0000256" key="2">
    <source>
        <dbReference type="SAM" id="MobiDB-lite"/>
    </source>
</evidence>
<feature type="region of interest" description="Disordered" evidence="2">
    <location>
        <begin position="1"/>
        <end position="27"/>
    </location>
</feature>
<organism evidence="4 5">
    <name type="scientific">Caulobacter mirabilis</name>
    <dbReference type="NCBI Taxonomy" id="69666"/>
    <lineage>
        <taxon>Bacteria</taxon>
        <taxon>Pseudomonadati</taxon>
        <taxon>Pseudomonadota</taxon>
        <taxon>Alphaproteobacteria</taxon>
        <taxon>Caulobacterales</taxon>
        <taxon>Caulobacteraceae</taxon>
        <taxon>Caulobacter</taxon>
    </lineage>
</organism>